<proteinExistence type="predicted"/>
<protein>
    <submittedName>
        <fullName evidence="1">Uncharacterized protein</fullName>
    </submittedName>
</protein>
<organism evidence="1">
    <name type="scientific">viral metagenome</name>
    <dbReference type="NCBI Taxonomy" id="1070528"/>
    <lineage>
        <taxon>unclassified sequences</taxon>
        <taxon>metagenomes</taxon>
        <taxon>organismal metagenomes</taxon>
    </lineage>
</organism>
<name>A0A6C0JV59_9ZZZZ</name>
<accession>A0A6C0JV59</accession>
<sequence length="210" mass="25221">MNKDILKYKEDISLIFKNVIDNKNCTDIKCKNIMKEWNIRNKEYIDKLVKITQENNALEPYKEFNKTNAELYFNFNKNQIVIDYRTKSNNASLKKKYDLLLKKLTKDTSNNLKKLKKTIEYKNAVKKIKKVKEDFINSKINKELKECSFKNCKDFHIKSCEMLKKFTYKLCKNEKKKYCKIYKIVSNIDCANLDYKQYLKVVKNIKDLNI</sequence>
<dbReference type="AlphaFoldDB" id="A0A6C0JV59"/>
<evidence type="ECO:0000313" key="1">
    <source>
        <dbReference type="EMBL" id="QHU07604.1"/>
    </source>
</evidence>
<reference evidence="1" key="1">
    <citation type="journal article" date="2020" name="Nature">
        <title>Giant virus diversity and host interactions through global metagenomics.</title>
        <authorList>
            <person name="Schulz F."/>
            <person name="Roux S."/>
            <person name="Paez-Espino D."/>
            <person name="Jungbluth S."/>
            <person name="Walsh D.A."/>
            <person name="Denef V.J."/>
            <person name="McMahon K.D."/>
            <person name="Konstantinidis K.T."/>
            <person name="Eloe-Fadrosh E.A."/>
            <person name="Kyrpides N.C."/>
            <person name="Woyke T."/>
        </authorList>
    </citation>
    <scope>NUCLEOTIDE SEQUENCE</scope>
    <source>
        <strain evidence="1">GVMAG-S-1040241-154</strain>
    </source>
</reference>
<dbReference type="EMBL" id="MN740684">
    <property type="protein sequence ID" value="QHU07604.1"/>
    <property type="molecule type" value="Genomic_DNA"/>
</dbReference>